<dbReference type="Proteomes" id="UP000285326">
    <property type="component" value="Unassembled WGS sequence"/>
</dbReference>
<evidence type="ECO:0000313" key="4">
    <source>
        <dbReference type="Proteomes" id="UP000285326"/>
    </source>
</evidence>
<sequence length="301" mass="34613">MSTSEYTAGQDYHKDSYRSDFAHEHGIYDLRNNSHVNGNKRSKFIPTTLSDIPHMSRKFDMHYTEPLCVRQRAQRRNDGPLTGSIPLSSIRPGAISPSEAQLDLAFAYGIRRSDGRVTRLVRADFLNTPHMNPQIPPWQPEEGLIVLPEPRQLSPDRRQGYDPLITQQLQIDTIVNTGLNNGVTVAPRRRQKIYCDKWVHEGVCAFTQIGCKFKHEMPSDKATQISLGLNHGYPSWYRRACAQKFRTCPEISLDTSHQRAIEDNWRRQSRIRHDALRFSQNLSAAREFAPPYPRSYLINSL</sequence>
<organism evidence="3 4">
    <name type="scientific">Golovinomyces cichoracearum</name>
    <dbReference type="NCBI Taxonomy" id="62708"/>
    <lineage>
        <taxon>Eukaryota</taxon>
        <taxon>Fungi</taxon>
        <taxon>Dikarya</taxon>
        <taxon>Ascomycota</taxon>
        <taxon>Pezizomycotina</taxon>
        <taxon>Leotiomycetes</taxon>
        <taxon>Erysiphales</taxon>
        <taxon>Erysiphaceae</taxon>
        <taxon>Golovinomyces</taxon>
    </lineage>
</organism>
<gene>
    <name evidence="3" type="ORF">GcM1_247084</name>
</gene>
<comment type="caution">
    <text evidence="3">The sequence shown here is derived from an EMBL/GenBank/DDBJ whole genome shotgun (WGS) entry which is preliminary data.</text>
</comment>
<dbReference type="EMBL" id="MCBS01024760">
    <property type="protein sequence ID" value="RKF72607.1"/>
    <property type="molecule type" value="Genomic_DNA"/>
</dbReference>
<proteinExistence type="predicted"/>
<protein>
    <submittedName>
        <fullName evidence="3">Putative c-x8-c-x5-c-x3-h type zinc finger protein</fullName>
    </submittedName>
</protein>
<feature type="zinc finger region" description="C3H1-type" evidence="1">
    <location>
        <begin position="189"/>
        <end position="218"/>
    </location>
</feature>
<evidence type="ECO:0000259" key="2">
    <source>
        <dbReference type="PROSITE" id="PS50103"/>
    </source>
</evidence>
<evidence type="ECO:0000256" key="1">
    <source>
        <dbReference type="PROSITE-ProRule" id="PRU00723"/>
    </source>
</evidence>
<dbReference type="GO" id="GO:0008270">
    <property type="term" value="F:zinc ion binding"/>
    <property type="evidence" value="ECO:0007669"/>
    <property type="project" value="UniProtKB-KW"/>
</dbReference>
<accession>A0A420IDK0</accession>
<name>A0A420IDK0_9PEZI</name>
<evidence type="ECO:0000313" key="3">
    <source>
        <dbReference type="EMBL" id="RKF72607.1"/>
    </source>
</evidence>
<dbReference type="InterPro" id="IPR000571">
    <property type="entry name" value="Znf_CCCH"/>
</dbReference>
<dbReference type="AlphaFoldDB" id="A0A420IDK0"/>
<keyword evidence="1" id="KW-0479">Metal-binding</keyword>
<keyword evidence="1" id="KW-0863">Zinc-finger</keyword>
<reference evidence="3 4" key="1">
    <citation type="journal article" date="2018" name="BMC Genomics">
        <title>Comparative genome analyses reveal sequence features reflecting distinct modes of host-adaptation between dicot and monocot powdery mildew.</title>
        <authorList>
            <person name="Wu Y."/>
            <person name="Ma X."/>
            <person name="Pan Z."/>
            <person name="Kale S.D."/>
            <person name="Song Y."/>
            <person name="King H."/>
            <person name="Zhang Q."/>
            <person name="Presley C."/>
            <person name="Deng X."/>
            <person name="Wei C.I."/>
            <person name="Xiao S."/>
        </authorList>
    </citation>
    <scope>NUCLEOTIDE SEQUENCE [LARGE SCALE GENOMIC DNA]</scope>
    <source>
        <strain evidence="3">UMSG1</strain>
    </source>
</reference>
<feature type="domain" description="C3H1-type" evidence="2">
    <location>
        <begin position="189"/>
        <end position="218"/>
    </location>
</feature>
<dbReference type="PROSITE" id="PS50103">
    <property type="entry name" value="ZF_C3H1"/>
    <property type="match status" value="1"/>
</dbReference>
<keyword evidence="1" id="KW-0862">Zinc</keyword>